<evidence type="ECO:0000313" key="4">
    <source>
        <dbReference type="Proteomes" id="UP000192907"/>
    </source>
</evidence>
<dbReference type="RefSeq" id="WP_132321952.1">
    <property type="nucleotide sequence ID" value="NZ_FWZT01000017.1"/>
</dbReference>
<keyword evidence="1" id="KW-0472">Membrane</keyword>
<keyword evidence="1" id="KW-1133">Transmembrane helix</keyword>
<dbReference type="Gene3D" id="3.40.50.12140">
    <property type="entry name" value="Domain of unknown function DUF4159"/>
    <property type="match status" value="1"/>
</dbReference>
<dbReference type="InterPro" id="IPR025297">
    <property type="entry name" value="DUF4159"/>
</dbReference>
<evidence type="ECO:0000313" key="3">
    <source>
        <dbReference type="EMBL" id="SMF55612.1"/>
    </source>
</evidence>
<keyword evidence="4" id="KW-1185">Reference proteome</keyword>
<proteinExistence type="predicted"/>
<name>A0A1Y6CH65_9BACT</name>
<organism evidence="3 4">
    <name type="scientific">Pseudobacteriovorax antillogorgiicola</name>
    <dbReference type="NCBI Taxonomy" id="1513793"/>
    <lineage>
        <taxon>Bacteria</taxon>
        <taxon>Pseudomonadati</taxon>
        <taxon>Bdellovibrionota</taxon>
        <taxon>Oligoflexia</taxon>
        <taxon>Oligoflexales</taxon>
        <taxon>Pseudobacteriovoracaceae</taxon>
        <taxon>Pseudobacteriovorax</taxon>
    </lineage>
</organism>
<protein>
    <recommendedName>
        <fullName evidence="2">DUF4159 domain-containing protein</fullName>
    </recommendedName>
</protein>
<dbReference type="STRING" id="1513793.SAMN06296036_117140"/>
<dbReference type="Proteomes" id="UP000192907">
    <property type="component" value="Unassembled WGS sequence"/>
</dbReference>
<evidence type="ECO:0000259" key="2">
    <source>
        <dbReference type="Pfam" id="PF13709"/>
    </source>
</evidence>
<accession>A0A1Y6CH65</accession>
<feature type="transmembrane region" description="Helical" evidence="1">
    <location>
        <begin position="12"/>
        <end position="31"/>
    </location>
</feature>
<feature type="domain" description="DUF4159" evidence="2">
    <location>
        <begin position="671"/>
        <end position="836"/>
    </location>
</feature>
<dbReference type="AlphaFoldDB" id="A0A1Y6CH65"/>
<reference evidence="4" key="1">
    <citation type="submission" date="2017-04" db="EMBL/GenBank/DDBJ databases">
        <authorList>
            <person name="Varghese N."/>
            <person name="Submissions S."/>
        </authorList>
    </citation>
    <scope>NUCLEOTIDE SEQUENCE [LARGE SCALE GENOMIC DNA]</scope>
    <source>
        <strain evidence="4">RKEM611</strain>
    </source>
</reference>
<keyword evidence="1" id="KW-0812">Transmembrane</keyword>
<dbReference type="Pfam" id="PF13709">
    <property type="entry name" value="DUF4159"/>
    <property type="match status" value="1"/>
</dbReference>
<evidence type="ECO:0000256" key="1">
    <source>
        <dbReference type="SAM" id="Phobius"/>
    </source>
</evidence>
<gene>
    <name evidence="3" type="ORF">SAMN06296036_117140</name>
</gene>
<dbReference type="EMBL" id="FWZT01000017">
    <property type="protein sequence ID" value="SMF55612.1"/>
    <property type="molecule type" value="Genomic_DNA"/>
</dbReference>
<dbReference type="OrthoDB" id="5287597at2"/>
<sequence>MSLDSLTMNPSLLSAIVLMLVSLSIFIWWIVRKKRNRVWLPTLRLIKEESNPLPKMKLVVPPLLLFLCFFLSALTMLWLTTEPSQRQYRDISSNVNKIHIFIDRSPSTSAWDKPQQRVDFLRELFSYFVKQGSVSVGLSGVDDIRQFTDEAEFLSWVNSFGFHREGLKLGRGVHEQLEKVGSVDRLVILSDYDRYSWSDFNWRYLETKMEVIFASPQDRRDNRNVFINKASIKTSESDSQVVWQVQVSRNYTQGEVGGSLDVRVNDQKLTETTWRLLEEEKTVDIEVQWPASLWEGIAKQDDSMIWSLRTDGPNGITLDDQFRTKTEGLKRDILLVSEPDGEMFLEDAIHHLRISLEVLGFRIRRLDTFQIQEQFWNLPLWIVAADRGSVNDYCPAEFETRRLANQRANDLSVKESLPVVWLLPKNLDVSYRNLCWCYSRLVEGSQRQNELPRYCEEVETRDQYVSVLQSLGAQQIGGSVGDSLGALAWHRKRADSGVEVFAFTLPLSPSRRTGISYDLLPTLTKSFLTLSYLLNDKGERLNSDWPRIDDITGKTLQELRLPSNVPLGESTLTLEEAKNLPATWRQGGTLAIKSNPGVREEDDPRLWIEVAFWILAAAALLEGVWIGMRFVRGMGTKTSQAALIFLALWFSDEAHSSVKLNLAGYSWNNQIGETLARDVAGRTSISLDYELAVYPTITDQLFLEPWFWVRDAQVLSNPGHGGLESIKRWLKRGGFLVIEKSPGQDQLEKLIQIPGGVWKPIPPDHEIMRSFHLLDSLPKCQNQVWLGYHYDERIAVVAIPFGFLGGLLNTSSQDKCAAEIGRERATRIFINLLMVSLATDYKKDQIHLPEILKRLR</sequence>
<feature type="transmembrane region" description="Helical" evidence="1">
    <location>
        <begin position="58"/>
        <end position="79"/>
    </location>
</feature>